<evidence type="ECO:0000256" key="8">
    <source>
        <dbReference type="ARBA" id="ARBA00049551"/>
    </source>
</evidence>
<evidence type="ECO:0000313" key="11">
    <source>
        <dbReference type="EMBL" id="KHN87549.1"/>
    </source>
</evidence>
<dbReference type="FunFam" id="3.30.460.80:FF:000002">
    <property type="entry name" value="NADH dehydrogenase iron-sulfur protein 3, mitochondrial"/>
    <property type="match status" value="1"/>
</dbReference>
<dbReference type="AlphaFoldDB" id="A0A0B2W1L9"/>
<dbReference type="InterPro" id="IPR037232">
    <property type="entry name" value="NADH_quin_OxRdtase_su_C/D-like"/>
</dbReference>
<keyword evidence="12" id="KW-1185">Reference proteome</keyword>
<evidence type="ECO:0000256" key="7">
    <source>
        <dbReference type="ARBA" id="ARBA00023075"/>
    </source>
</evidence>
<dbReference type="InterPro" id="IPR020396">
    <property type="entry name" value="NADH_UbQ_OxRdtase_CS"/>
</dbReference>
<evidence type="ECO:0000256" key="6">
    <source>
        <dbReference type="ARBA" id="ARBA00023027"/>
    </source>
</evidence>
<dbReference type="Pfam" id="PF00329">
    <property type="entry name" value="Complex1_30kDa"/>
    <property type="match status" value="1"/>
</dbReference>
<name>A0A0B2W1L9_TOXCA</name>
<comment type="subcellular location">
    <subcellularLocation>
        <location evidence="1">Mitochondrion</location>
    </subcellularLocation>
</comment>
<dbReference type="InterPro" id="IPR010218">
    <property type="entry name" value="NADH_DH_suC"/>
</dbReference>
<reference evidence="11 12" key="1">
    <citation type="submission" date="2014-11" db="EMBL/GenBank/DDBJ databases">
        <title>Genetic blueprint of the zoonotic pathogen Toxocara canis.</title>
        <authorList>
            <person name="Zhu X.-Q."/>
            <person name="Korhonen P.K."/>
            <person name="Cai H."/>
            <person name="Young N.D."/>
            <person name="Nejsum P."/>
            <person name="von Samson-Himmelstjerna G."/>
            <person name="Boag P.R."/>
            <person name="Tan P."/>
            <person name="Li Q."/>
            <person name="Min J."/>
            <person name="Yang Y."/>
            <person name="Wang X."/>
            <person name="Fang X."/>
            <person name="Hall R.S."/>
            <person name="Hofmann A."/>
            <person name="Sternberg P.W."/>
            <person name="Jex A.R."/>
            <person name="Gasser R.B."/>
        </authorList>
    </citation>
    <scope>NUCLEOTIDE SEQUENCE [LARGE SCALE GENOMIC DNA]</scope>
    <source>
        <strain evidence="11">PN_DK_2014</strain>
    </source>
</reference>
<dbReference type="GO" id="GO:0008137">
    <property type="term" value="F:NADH dehydrogenase (ubiquinone) activity"/>
    <property type="evidence" value="ECO:0007669"/>
    <property type="project" value="UniProtKB-EC"/>
</dbReference>
<evidence type="ECO:0000256" key="1">
    <source>
        <dbReference type="ARBA" id="ARBA00004173"/>
    </source>
</evidence>
<dbReference type="PANTHER" id="PTHR10884">
    <property type="entry name" value="NADH DEHYDROGENASE UBIQUINONE IRON-SULFUR PROTEIN 3"/>
    <property type="match status" value="1"/>
</dbReference>
<dbReference type="STRING" id="6265.A0A0B2W1L9"/>
<dbReference type="SUPFAM" id="SSF143243">
    <property type="entry name" value="Nqo5-like"/>
    <property type="match status" value="1"/>
</dbReference>
<sequence length="340" mass="38451">MLRSVLKGSSGVQIGAALRATSTTTSTGSKVDKKATIWKVDEKKRERLANFGRYAAECLPKFVQRVQGCFVLSEQTSMLRSVLKGSSGVQIGAALRATSTTTSTGSKVDKKATIWKVDEKKRERLANFGRYAAECLPKFVQRVQFAAGDELELLIHPSGVVPVMTFLKGNHSAQFTNLTFICGVDVPTRKNRFEVVYSLLSTRFNARIRVRTYTDEIAPIESITSVFKGANWYEREVYDLFGVWFNNHPDLRRILTDYGFEGHPLRKDFPLSGYNEVRYDPELKRIVYEPTELAQEFRKFDLNTPWETFPAFRNVSMTSSGYEEISLKKPEAEPPKGNAK</sequence>
<organism evidence="11 12">
    <name type="scientific">Toxocara canis</name>
    <name type="common">Canine roundworm</name>
    <dbReference type="NCBI Taxonomy" id="6265"/>
    <lineage>
        <taxon>Eukaryota</taxon>
        <taxon>Metazoa</taxon>
        <taxon>Ecdysozoa</taxon>
        <taxon>Nematoda</taxon>
        <taxon>Chromadorea</taxon>
        <taxon>Rhabditida</taxon>
        <taxon>Spirurina</taxon>
        <taxon>Ascaridomorpha</taxon>
        <taxon>Ascaridoidea</taxon>
        <taxon>Toxocaridae</taxon>
        <taxon>Toxocara</taxon>
    </lineage>
</organism>
<comment type="similarity">
    <text evidence="2 9">Belongs to the complex I 30 kDa subunit family.</text>
</comment>
<comment type="catalytic activity">
    <reaction evidence="8">
        <text>a ubiquinone + NADH + 5 H(+)(in) = a ubiquinol + NAD(+) + 4 H(+)(out)</text>
        <dbReference type="Rhea" id="RHEA:29091"/>
        <dbReference type="Rhea" id="RHEA-COMP:9565"/>
        <dbReference type="Rhea" id="RHEA-COMP:9566"/>
        <dbReference type="ChEBI" id="CHEBI:15378"/>
        <dbReference type="ChEBI" id="CHEBI:16389"/>
        <dbReference type="ChEBI" id="CHEBI:17976"/>
        <dbReference type="ChEBI" id="CHEBI:57540"/>
        <dbReference type="ChEBI" id="CHEBI:57945"/>
        <dbReference type="EC" id="7.1.1.2"/>
    </reaction>
</comment>
<dbReference type="GO" id="GO:0016651">
    <property type="term" value="F:oxidoreductase activity, acting on NAD(P)H"/>
    <property type="evidence" value="ECO:0007669"/>
    <property type="project" value="InterPro"/>
</dbReference>
<dbReference type="OrthoDB" id="37721at2759"/>
<dbReference type="NCBIfam" id="TIGR01961">
    <property type="entry name" value="NuoC_fam"/>
    <property type="match status" value="1"/>
</dbReference>
<dbReference type="HAMAP" id="MF_01357">
    <property type="entry name" value="NDH1_NuoC"/>
    <property type="match status" value="1"/>
</dbReference>
<accession>A0A0B2W1L9</accession>
<evidence type="ECO:0000256" key="4">
    <source>
        <dbReference type="ARBA" id="ARBA00022448"/>
    </source>
</evidence>
<evidence type="ECO:0000259" key="10">
    <source>
        <dbReference type="Pfam" id="PF00329"/>
    </source>
</evidence>
<dbReference type="EMBL" id="JPKZ01000420">
    <property type="protein sequence ID" value="KHN87549.1"/>
    <property type="molecule type" value="Genomic_DNA"/>
</dbReference>
<evidence type="ECO:0000256" key="3">
    <source>
        <dbReference type="ARBA" id="ARBA00020084"/>
    </source>
</evidence>
<gene>
    <name evidence="11" type="primary">NDUFS3</name>
    <name evidence="11" type="ORF">Tcan_03229</name>
</gene>
<feature type="domain" description="NADH:ubiquinone oxidoreductase 30kDa subunit" evidence="10">
    <location>
        <begin position="155"/>
        <end position="274"/>
    </location>
</feature>
<evidence type="ECO:0000313" key="12">
    <source>
        <dbReference type="Proteomes" id="UP000031036"/>
    </source>
</evidence>
<keyword evidence="4 9" id="KW-0813">Transport</keyword>
<dbReference type="PANTHER" id="PTHR10884:SF14">
    <property type="entry name" value="NADH DEHYDROGENASE [UBIQUINONE] IRON-SULFUR PROTEIN 3, MITOCHONDRIAL"/>
    <property type="match status" value="1"/>
</dbReference>
<dbReference type="OMA" id="FVQRVQG"/>
<evidence type="ECO:0000256" key="2">
    <source>
        <dbReference type="ARBA" id="ARBA00007569"/>
    </source>
</evidence>
<keyword evidence="6 9" id="KW-0520">NAD</keyword>
<dbReference type="Proteomes" id="UP000031036">
    <property type="component" value="Unassembled WGS sequence"/>
</dbReference>
<proteinExistence type="inferred from homology"/>
<dbReference type="GO" id="GO:0005739">
    <property type="term" value="C:mitochondrion"/>
    <property type="evidence" value="ECO:0007669"/>
    <property type="project" value="UniProtKB-SubCell"/>
</dbReference>
<protein>
    <recommendedName>
        <fullName evidence="3">NADH dehydrogenase [ubiquinone] iron-sulfur protein 3, mitochondrial</fullName>
    </recommendedName>
</protein>
<keyword evidence="7 11" id="KW-0830">Ubiquinone</keyword>
<dbReference type="PROSITE" id="PS00542">
    <property type="entry name" value="COMPLEX1_30K"/>
    <property type="match status" value="1"/>
</dbReference>
<dbReference type="InterPro" id="IPR001268">
    <property type="entry name" value="NADH_UbQ_OxRdtase_30kDa_su"/>
</dbReference>
<comment type="caution">
    <text evidence="11">The sequence shown here is derived from an EMBL/GenBank/DDBJ whole genome shotgun (WGS) entry which is preliminary data.</text>
</comment>
<evidence type="ECO:0000256" key="5">
    <source>
        <dbReference type="ARBA" id="ARBA00022967"/>
    </source>
</evidence>
<dbReference type="Gene3D" id="3.30.460.80">
    <property type="entry name" value="NADH:ubiquinone oxidoreductase, 30kDa subunit"/>
    <property type="match status" value="1"/>
</dbReference>
<evidence type="ECO:0000256" key="9">
    <source>
        <dbReference type="RuleBase" id="RU003456"/>
    </source>
</evidence>
<dbReference type="NCBIfam" id="NF004733">
    <property type="entry name" value="PRK06074.1-5"/>
    <property type="match status" value="1"/>
</dbReference>
<keyword evidence="5 9" id="KW-1278">Translocase</keyword>
<dbReference type="GO" id="GO:0016020">
    <property type="term" value="C:membrane"/>
    <property type="evidence" value="ECO:0007669"/>
    <property type="project" value="UniProtKB-ARBA"/>
</dbReference>